<dbReference type="InterPro" id="IPR035907">
    <property type="entry name" value="Hppk_sf"/>
</dbReference>
<sequence length="374" mass="43780">MKLPILTYISLGSNQGHKFEQLQLAIDAIHYRVGAVQRISPVYQTPAMGFEGDDFFNAVIAVHTRLKPGKLLKELLAIEKDMGRRRKKKEGYTSRPIDLDILYYGDEIKETKTLKIPHPHLQKRSFVLKPLNDLAPELEHPVLKKTTQELLGQLAEEPIERLSKWLRNPRKDWDLSKFSYIAIEGNIGAGKTSLANQMATEFNAKLILERFKDNPFLPKFYQDQNRYAFPLEMSFLADRYQQLAEDITQYDLFKDCVIADYDVYKSLIFAQVTLVEEEFELFKKLFSLMHKELPKPDVYVYLYQETGQLLKNIKKRGRSYEKTIEGNYLDKINQGYLDYIKQQHQDNIKIVDLSGRDLVENRSDYLWVLEQIRS</sequence>
<dbReference type="InterPro" id="IPR027417">
    <property type="entry name" value="P-loop_NTPase"/>
</dbReference>
<accession>A0A2S7KU28</accession>
<comment type="function">
    <text evidence="10">Catalyzes the transfer of pyrophosphate from adenosine triphosphate (ATP) to 6-hydroxymethyl-7,8-dihydropterin, an enzymatic step in folate biosynthesis pathway.</text>
</comment>
<keyword evidence="5" id="KW-0808">Transferase</keyword>
<dbReference type="Pfam" id="PF01288">
    <property type="entry name" value="HPPK"/>
    <property type="match status" value="1"/>
</dbReference>
<keyword evidence="8" id="KW-0067">ATP-binding</keyword>
<dbReference type="Gene3D" id="3.30.70.560">
    <property type="entry name" value="7,8-Dihydro-6-hydroxymethylpterin-pyrophosphokinase HPPK"/>
    <property type="match status" value="1"/>
</dbReference>
<evidence type="ECO:0000256" key="4">
    <source>
        <dbReference type="ARBA" id="ARBA00016218"/>
    </source>
</evidence>
<dbReference type="SUPFAM" id="SSF52540">
    <property type="entry name" value="P-loop containing nucleoside triphosphate hydrolases"/>
    <property type="match status" value="1"/>
</dbReference>
<protein>
    <recommendedName>
        <fullName evidence="4">2-amino-4-hydroxy-6-hydroxymethyldihydropteridine pyrophosphokinase</fullName>
        <ecNumber evidence="3">2.7.6.3</ecNumber>
    </recommendedName>
    <alternativeName>
        <fullName evidence="11">6-hydroxymethyl-7,8-dihydropterin pyrophosphokinase</fullName>
    </alternativeName>
    <alternativeName>
        <fullName evidence="12">7,8-dihydro-6-hydroxymethylpterin-pyrophosphokinase</fullName>
    </alternativeName>
</protein>
<evidence type="ECO:0000256" key="10">
    <source>
        <dbReference type="ARBA" id="ARBA00029409"/>
    </source>
</evidence>
<feature type="domain" description="Deoxynucleoside kinase" evidence="14">
    <location>
        <begin position="181"/>
        <end position="372"/>
    </location>
</feature>
<evidence type="ECO:0000313" key="15">
    <source>
        <dbReference type="EMBL" id="PQB06033.1"/>
    </source>
</evidence>
<evidence type="ECO:0000256" key="2">
    <source>
        <dbReference type="ARBA" id="ARBA00005810"/>
    </source>
</evidence>
<proteinExistence type="inferred from homology"/>
<feature type="domain" description="7,8-dihydro-6-hydroxymethylpterin-pyrophosphokinase" evidence="13">
    <location>
        <begin position="8"/>
        <end position="136"/>
    </location>
</feature>
<dbReference type="CDD" id="cd01673">
    <property type="entry name" value="dNK"/>
    <property type="match status" value="1"/>
</dbReference>
<dbReference type="GO" id="GO:0016301">
    <property type="term" value="F:kinase activity"/>
    <property type="evidence" value="ECO:0007669"/>
    <property type="project" value="UniProtKB-KW"/>
</dbReference>
<dbReference type="EC" id="2.7.6.3" evidence="3"/>
<evidence type="ECO:0000259" key="13">
    <source>
        <dbReference type="Pfam" id="PF01288"/>
    </source>
</evidence>
<evidence type="ECO:0000256" key="9">
    <source>
        <dbReference type="ARBA" id="ARBA00022909"/>
    </source>
</evidence>
<comment type="pathway">
    <text evidence="1">Cofactor biosynthesis; tetrahydrofolate biosynthesis; 2-amino-4-hydroxy-6-hydroxymethyl-7,8-dihydropteridine diphosphate from 7,8-dihydroneopterin triphosphate: step 4/4.</text>
</comment>
<evidence type="ECO:0000256" key="3">
    <source>
        <dbReference type="ARBA" id="ARBA00013253"/>
    </source>
</evidence>
<evidence type="ECO:0000256" key="6">
    <source>
        <dbReference type="ARBA" id="ARBA00022741"/>
    </source>
</evidence>
<evidence type="ECO:0000256" key="8">
    <source>
        <dbReference type="ARBA" id="ARBA00022840"/>
    </source>
</evidence>
<evidence type="ECO:0000313" key="16">
    <source>
        <dbReference type="Proteomes" id="UP000239800"/>
    </source>
</evidence>
<keyword evidence="6" id="KW-0547">Nucleotide-binding</keyword>
<keyword evidence="7 15" id="KW-0418">Kinase</keyword>
<dbReference type="InterPro" id="IPR000550">
    <property type="entry name" value="Hppk"/>
</dbReference>
<dbReference type="GO" id="GO:0003848">
    <property type="term" value="F:2-amino-4-hydroxy-6-hydroxymethyldihydropteridine diphosphokinase activity"/>
    <property type="evidence" value="ECO:0007669"/>
    <property type="project" value="UniProtKB-EC"/>
</dbReference>
<dbReference type="PANTHER" id="PTHR43071:SF1">
    <property type="entry name" value="2-AMINO-4-HYDROXY-6-HYDROXYMETHYLDIHYDROPTERIDINE PYROPHOSPHOKINASE"/>
    <property type="match status" value="1"/>
</dbReference>
<dbReference type="Proteomes" id="UP000239800">
    <property type="component" value="Unassembled WGS sequence"/>
</dbReference>
<evidence type="ECO:0000256" key="5">
    <source>
        <dbReference type="ARBA" id="ARBA00022679"/>
    </source>
</evidence>
<reference evidence="15 16" key="1">
    <citation type="submission" date="2016-11" db="EMBL/GenBank/DDBJ databases">
        <title>Trade-off between light-utilization and light-protection in marine flavobacteria.</title>
        <authorList>
            <person name="Kumagai Y."/>
        </authorList>
    </citation>
    <scope>NUCLEOTIDE SEQUENCE [LARGE SCALE GENOMIC DNA]</scope>
    <source>
        <strain evidence="15 16">NBRC 107741</strain>
    </source>
</reference>
<evidence type="ECO:0000256" key="12">
    <source>
        <dbReference type="ARBA" id="ARBA00033413"/>
    </source>
</evidence>
<evidence type="ECO:0000256" key="1">
    <source>
        <dbReference type="ARBA" id="ARBA00005051"/>
    </source>
</evidence>
<name>A0A2S7KU28_9FLAO</name>
<dbReference type="GO" id="GO:0005524">
    <property type="term" value="F:ATP binding"/>
    <property type="evidence" value="ECO:0007669"/>
    <property type="project" value="UniProtKB-KW"/>
</dbReference>
<dbReference type="OrthoDB" id="9776634at2"/>
<dbReference type="GO" id="GO:0046656">
    <property type="term" value="P:folic acid biosynthetic process"/>
    <property type="evidence" value="ECO:0007669"/>
    <property type="project" value="UniProtKB-KW"/>
</dbReference>
<organism evidence="15 16">
    <name type="scientific">Aureitalea marina</name>
    <dbReference type="NCBI Taxonomy" id="930804"/>
    <lineage>
        <taxon>Bacteria</taxon>
        <taxon>Pseudomonadati</taxon>
        <taxon>Bacteroidota</taxon>
        <taxon>Flavobacteriia</taxon>
        <taxon>Flavobacteriales</taxon>
        <taxon>Flavobacteriaceae</taxon>
        <taxon>Aureitalea</taxon>
    </lineage>
</organism>
<dbReference type="Gene3D" id="3.40.50.300">
    <property type="entry name" value="P-loop containing nucleotide triphosphate hydrolases"/>
    <property type="match status" value="1"/>
</dbReference>
<dbReference type="SUPFAM" id="SSF55083">
    <property type="entry name" value="6-hydroxymethyl-7,8-dihydropterin pyrophosphokinase, HPPK"/>
    <property type="match status" value="1"/>
</dbReference>
<comment type="caution">
    <text evidence="15">The sequence shown here is derived from an EMBL/GenBank/DDBJ whole genome shotgun (WGS) entry which is preliminary data.</text>
</comment>
<dbReference type="EMBL" id="MQUB01000001">
    <property type="protein sequence ID" value="PQB06033.1"/>
    <property type="molecule type" value="Genomic_DNA"/>
</dbReference>
<evidence type="ECO:0000256" key="11">
    <source>
        <dbReference type="ARBA" id="ARBA00029766"/>
    </source>
</evidence>
<dbReference type="InterPro" id="IPR031314">
    <property type="entry name" value="DNK_dom"/>
</dbReference>
<dbReference type="CDD" id="cd00483">
    <property type="entry name" value="HPPK"/>
    <property type="match status" value="1"/>
</dbReference>
<evidence type="ECO:0000259" key="14">
    <source>
        <dbReference type="Pfam" id="PF01712"/>
    </source>
</evidence>
<gene>
    <name evidence="15" type="ORF">BST85_09545</name>
</gene>
<dbReference type="Pfam" id="PF01712">
    <property type="entry name" value="dNK"/>
    <property type="match status" value="1"/>
</dbReference>
<dbReference type="NCBIfam" id="TIGR01498">
    <property type="entry name" value="folK"/>
    <property type="match status" value="1"/>
</dbReference>
<keyword evidence="9" id="KW-0289">Folate biosynthesis</keyword>
<comment type="similarity">
    <text evidence="2">Belongs to the HPPK family.</text>
</comment>
<dbReference type="AlphaFoldDB" id="A0A2S7KU28"/>
<dbReference type="UniPathway" id="UPA00077">
    <property type="reaction ID" value="UER00155"/>
</dbReference>
<dbReference type="PANTHER" id="PTHR43071">
    <property type="entry name" value="2-AMINO-4-HYDROXY-6-HYDROXYMETHYLDIHYDROPTERIDINE PYROPHOSPHOKINASE"/>
    <property type="match status" value="1"/>
</dbReference>
<evidence type="ECO:0000256" key="7">
    <source>
        <dbReference type="ARBA" id="ARBA00022777"/>
    </source>
</evidence>
<dbReference type="GO" id="GO:0046654">
    <property type="term" value="P:tetrahydrofolate biosynthetic process"/>
    <property type="evidence" value="ECO:0007669"/>
    <property type="project" value="UniProtKB-UniPathway"/>
</dbReference>
<keyword evidence="16" id="KW-1185">Reference proteome</keyword>